<organism evidence="4">
    <name type="scientific">bioreactor metagenome</name>
    <dbReference type="NCBI Taxonomy" id="1076179"/>
    <lineage>
        <taxon>unclassified sequences</taxon>
        <taxon>metagenomes</taxon>
        <taxon>ecological metagenomes</taxon>
    </lineage>
</organism>
<dbReference type="InterPro" id="IPR036388">
    <property type="entry name" value="WH-like_DNA-bd_sf"/>
</dbReference>
<proteinExistence type="predicted"/>
<evidence type="ECO:0000259" key="3">
    <source>
        <dbReference type="Pfam" id="PF07553"/>
    </source>
</evidence>
<feature type="compositionally biased region" description="Low complexity" evidence="1">
    <location>
        <begin position="72"/>
        <end position="98"/>
    </location>
</feature>
<dbReference type="AlphaFoldDB" id="A0A645B142"/>
<gene>
    <name evidence="4" type="ORF">SDC9_105999</name>
</gene>
<keyword evidence="2" id="KW-1133">Transmembrane helix</keyword>
<evidence type="ECO:0000256" key="2">
    <source>
        <dbReference type="SAM" id="Phobius"/>
    </source>
</evidence>
<protein>
    <recommendedName>
        <fullName evidence="3">Putative host cell surface-exposed lipoprotein Ltp-like HTH region domain-containing protein</fullName>
    </recommendedName>
</protein>
<dbReference type="Pfam" id="PF07553">
    <property type="entry name" value="Lipoprotein_Ltp"/>
    <property type="match status" value="2"/>
</dbReference>
<name>A0A645B142_9ZZZZ</name>
<reference evidence="4" key="1">
    <citation type="submission" date="2019-08" db="EMBL/GenBank/DDBJ databases">
        <authorList>
            <person name="Kucharzyk K."/>
            <person name="Murdoch R.W."/>
            <person name="Higgins S."/>
            <person name="Loffler F."/>
        </authorList>
    </citation>
    <scope>NUCLEOTIDE SEQUENCE</scope>
</reference>
<dbReference type="InterPro" id="IPR011434">
    <property type="entry name" value="Ltp-like_HTH"/>
</dbReference>
<evidence type="ECO:0000313" key="4">
    <source>
        <dbReference type="EMBL" id="MPM59160.1"/>
    </source>
</evidence>
<dbReference type="Gene3D" id="1.10.10.10">
    <property type="entry name" value="Winged helix-like DNA-binding domain superfamily/Winged helix DNA-binding domain"/>
    <property type="match status" value="2"/>
</dbReference>
<dbReference type="EMBL" id="VSSQ01017151">
    <property type="protein sequence ID" value="MPM59160.1"/>
    <property type="molecule type" value="Genomic_DNA"/>
</dbReference>
<accession>A0A645B142</accession>
<evidence type="ECO:0000256" key="1">
    <source>
        <dbReference type="SAM" id="MobiDB-lite"/>
    </source>
</evidence>
<feature type="transmembrane region" description="Helical" evidence="2">
    <location>
        <begin position="20"/>
        <end position="40"/>
    </location>
</feature>
<keyword evidence="2" id="KW-0812">Transmembrane</keyword>
<sequence>MNEEMNNGGSVEKTPFYKKNWFVILLIIFIPPAGLIMMWVNKQFGKTARIVLTIVLAIYSIIWLTTLFTPKPTQTTQPEPTTQSQAQPSANVSATVAPTPEPTPDVPTEYKSALKKAKSYSDTMYMSKQGLYDQLTSEYGEKFSAEAAQYAVDNLDADYNYNALQKAKSYQETMAMSPEAIRDQLTSEYGEKFTQEEADYAIANLPQ</sequence>
<feature type="region of interest" description="Disordered" evidence="1">
    <location>
        <begin position="72"/>
        <end position="109"/>
    </location>
</feature>
<feature type="domain" description="Putative host cell surface-exposed lipoprotein Ltp-like HTH region" evidence="3">
    <location>
        <begin position="109"/>
        <end position="155"/>
    </location>
</feature>
<keyword evidence="2" id="KW-0472">Membrane</keyword>
<feature type="domain" description="Putative host cell surface-exposed lipoprotein Ltp-like HTH region" evidence="3">
    <location>
        <begin position="158"/>
        <end position="205"/>
    </location>
</feature>
<feature type="transmembrane region" description="Helical" evidence="2">
    <location>
        <begin position="47"/>
        <end position="68"/>
    </location>
</feature>
<comment type="caution">
    <text evidence="4">The sequence shown here is derived from an EMBL/GenBank/DDBJ whole genome shotgun (WGS) entry which is preliminary data.</text>
</comment>